<evidence type="ECO:0000313" key="2">
    <source>
        <dbReference type="Proteomes" id="UP000192639"/>
    </source>
</evidence>
<sequence>MESLVPPFVYNDYVKALGDGNLDDCYKILNSVFGKISTEEAAYLAAYKIRDRLNGKHQRGVLFVDVLSGKTFFMEQRRRDSGEKGGKNRILLVPNGFLNLYKFFGYSLYLVDLMVSTSSYASEIRAVESALIGGKTFKGANVTINVESRELPVCKILTYKYFVYTVFSMEVCGLPSTTIKKTIAALREKMFEVQNSVILIRKEVDILGYLNVVVLSNKK</sequence>
<dbReference type="OrthoDB" id="10531530at2759"/>
<dbReference type="AlphaFoldDB" id="A0A1Y1S898"/>
<accession>A0A1Y1S898</accession>
<comment type="caution">
    <text evidence="1">The sequence shown here is derived from an EMBL/GenBank/DDBJ whole genome shotgun (WGS) entry which is preliminary data.</text>
</comment>
<reference evidence="1 2" key="1">
    <citation type="journal article" date="2017" name="Environ. Microbiol.">
        <title>Decay of the glycolytic pathway and adaptation to intranuclear parasitism within Enterocytozoonidae microsporidia.</title>
        <authorList>
            <person name="Wiredu Boakye D."/>
            <person name="Jaroenlak P."/>
            <person name="Prachumwat A."/>
            <person name="Williams T.A."/>
            <person name="Bateman K.S."/>
            <person name="Itsathitphaisarn O."/>
            <person name="Sritunyalucksana K."/>
            <person name="Paszkiewicz K.H."/>
            <person name="Moore K.A."/>
            <person name="Stentiford G.D."/>
            <person name="Williams B.A."/>
        </authorList>
    </citation>
    <scope>NUCLEOTIDE SEQUENCE [LARGE SCALE GENOMIC DNA]</scope>
    <source>
        <strain evidence="1 2">GB1</strain>
    </source>
</reference>
<protein>
    <submittedName>
        <fullName evidence="1">Uncharacterized protein</fullName>
    </submittedName>
</protein>
<evidence type="ECO:0000313" key="1">
    <source>
        <dbReference type="EMBL" id="ORD94702.1"/>
    </source>
</evidence>
<name>A0A1Y1S898_9MICR</name>
<keyword evidence="2" id="KW-1185">Reference proteome</keyword>
<gene>
    <name evidence="1" type="ORF">ECANGB1_135</name>
</gene>
<dbReference type="VEuPathDB" id="MicrosporidiaDB:ECANGB1_135"/>
<organism evidence="1 2">
    <name type="scientific">Enterospora canceri</name>
    <dbReference type="NCBI Taxonomy" id="1081671"/>
    <lineage>
        <taxon>Eukaryota</taxon>
        <taxon>Fungi</taxon>
        <taxon>Fungi incertae sedis</taxon>
        <taxon>Microsporidia</taxon>
        <taxon>Enterocytozoonidae</taxon>
        <taxon>Enterospora</taxon>
    </lineage>
</organism>
<dbReference type="Proteomes" id="UP000192639">
    <property type="component" value="Unassembled WGS sequence"/>
</dbReference>
<dbReference type="EMBL" id="LWDP01000011">
    <property type="protein sequence ID" value="ORD94702.1"/>
    <property type="molecule type" value="Genomic_DNA"/>
</dbReference>
<proteinExistence type="predicted"/>